<evidence type="ECO:0000313" key="4">
    <source>
        <dbReference type="Proteomes" id="UP000070560"/>
    </source>
</evidence>
<dbReference type="EMBL" id="CP013015">
    <property type="protein sequence ID" value="AMM41366.1"/>
    <property type="molecule type" value="Genomic_DNA"/>
</dbReference>
<name>A0A7U4QL52_DESA2</name>
<organism evidence="3 4">
    <name type="scientific">Desulfofervidus auxilii</name>
    <dbReference type="NCBI Taxonomy" id="1621989"/>
    <lineage>
        <taxon>Bacteria</taxon>
        <taxon>Pseudomonadati</taxon>
        <taxon>Thermodesulfobacteriota</taxon>
        <taxon>Candidatus Desulfofervidia</taxon>
        <taxon>Candidatus Desulfofervidales</taxon>
        <taxon>Candidatus Desulfofervidaceae</taxon>
        <taxon>Candidatus Desulfofervidus</taxon>
    </lineage>
</organism>
<sequence length="283" mass="32006">MEQLGYYPGCTLETTGREFDMTTRITCQQLGIELVEIPDWNCCGASSAHELNNYLAISLAARNLAIAEQKLALDVVIPCAACFNRLKVAQKALLNKAYSEFVFEGRTKVYDLLRFLAQPRYKKRLKHQVGKSLKGLKAVAYYGCLLTRPPEVTDHPHPENPTEMDEILKILGVDCLFWSYKTDCCGASLTVGRVDVVHQLVKKLYDHALEVGAECIVTACPLCHANLDLRQKEINEKFNKNYYLPIFYFTELMVLAMDINDTEVWARGHLVDPIPLLKEKGLC</sequence>
<feature type="domain" description="Cysteine-rich" evidence="2">
    <location>
        <begin position="140"/>
        <end position="228"/>
    </location>
</feature>
<dbReference type="InterPro" id="IPR004017">
    <property type="entry name" value="Cys_rich_dom"/>
</dbReference>
<dbReference type="Pfam" id="PF02754">
    <property type="entry name" value="CCG"/>
    <property type="match status" value="2"/>
</dbReference>
<dbReference type="Gene3D" id="1.20.1050.140">
    <property type="match status" value="1"/>
</dbReference>
<dbReference type="GO" id="GO:0016491">
    <property type="term" value="F:oxidoreductase activity"/>
    <property type="evidence" value="ECO:0007669"/>
    <property type="project" value="UniProtKB-KW"/>
</dbReference>
<feature type="domain" description="Cysteine-rich" evidence="2">
    <location>
        <begin position="5"/>
        <end position="87"/>
    </location>
</feature>
<dbReference type="OrthoDB" id="9777685at2"/>
<dbReference type="InterPro" id="IPR051278">
    <property type="entry name" value="HdrB/HdrD_reductase"/>
</dbReference>
<gene>
    <name evidence="3" type="primary">hdrB</name>
    <name evidence="3" type="ORF">HS1_001570</name>
</gene>
<evidence type="ECO:0000256" key="1">
    <source>
        <dbReference type="ARBA" id="ARBA00023002"/>
    </source>
</evidence>
<evidence type="ECO:0000313" key="3">
    <source>
        <dbReference type="EMBL" id="AMM41366.1"/>
    </source>
</evidence>
<dbReference type="KEGG" id="daw:HS1_001570"/>
<dbReference type="PANTHER" id="PTHR42947:SF1">
    <property type="entry name" value="COB--COM HETERODISULFIDE REDUCTASE SUBUNIT B 1"/>
    <property type="match status" value="1"/>
</dbReference>
<dbReference type="RefSeq" id="WP_066063342.1">
    <property type="nucleotide sequence ID" value="NZ_CP013015.1"/>
</dbReference>
<dbReference type="Proteomes" id="UP000070560">
    <property type="component" value="Chromosome"/>
</dbReference>
<evidence type="ECO:0000259" key="2">
    <source>
        <dbReference type="Pfam" id="PF02754"/>
    </source>
</evidence>
<dbReference type="PANTHER" id="PTHR42947">
    <property type="entry name" value="COB--COM HETERODISULFIDE REDUCTASE SUBUNIT B 1"/>
    <property type="match status" value="1"/>
</dbReference>
<keyword evidence="1" id="KW-0560">Oxidoreductase</keyword>
<proteinExistence type="predicted"/>
<accession>A0A7U4QL52</accession>
<protein>
    <submittedName>
        <fullName evidence="3">Heterodisulfide reductase, subunit B</fullName>
    </submittedName>
</protein>
<keyword evidence="4" id="KW-1185">Reference proteome</keyword>
<dbReference type="AlphaFoldDB" id="A0A7U4QL52"/>
<reference evidence="3 4" key="1">
    <citation type="submission" date="2015-10" db="EMBL/GenBank/DDBJ databases">
        <title>Candidatus Desulfofervidus auxilii, a hydrogenotrophic sulfate-reducing bacterium involved in the thermophilic anaerobic oxidation of methane.</title>
        <authorList>
            <person name="Krukenberg V."/>
            <person name="Richter M."/>
            <person name="Wegener G."/>
        </authorList>
    </citation>
    <scope>NUCLEOTIDE SEQUENCE [LARGE SCALE GENOMIC DNA]</scope>
    <source>
        <strain evidence="3 4">HS1</strain>
    </source>
</reference>